<dbReference type="InterPro" id="IPR028994">
    <property type="entry name" value="Integrin_alpha_N"/>
</dbReference>
<sequence length="532" mass="59220">MKNVILIYVLTIQTFGFGQNDSIWTFNEYWGLLPDGDGLSVGGAIDRQNDGVLDLLYTTDIGVNEDIIIYPMGLLINDGNGGLSLGSDSLLIDAESTQSGKIYVYDFNNDGLDDAYIDDTGNDIEPFPGGQNILLIQDSDGRLINETNTRLPIQNTWTSSSVIGDVDLDGDLDILNLNNRQDWNQAEVGTQLLMNDGNGYFSIDSTRLPIEISEAVTHSSAVFLDAENDGDLDLYLGNLGEIILNDELYINDGDGYFSLKPNAVITEYDMGEPRFILSEDFNNDTFDDILMTYALQTNGYSELKLLLNTGDTTFIDASTNIDDNDWHWFQDLDGGGTIAYTYSADLNNDGLMDFIVGIPFTIYINNGDAIFSKQTDIIPFDEMNWYDIGQTGYPEFVTIITGDFDGDLDTDLFLSQYGEPLFVLYNPSNELNISETMQNIVSEYNIQQNYPNPFNPVTTLRYDLPEDALVNITIYDMMGRVVKTMVNSQQDAGFKSVRWNATNDAGSPVSAGPYLYTIQAGDFRQTKKMVLL</sequence>
<name>A0A382CQ59_9ZZZZ</name>
<proteinExistence type="predicted"/>
<accession>A0A382CQ59</accession>
<dbReference type="PANTHER" id="PTHR44103:SF1">
    <property type="entry name" value="PROPROTEIN CONVERTASE P"/>
    <property type="match status" value="1"/>
</dbReference>
<feature type="domain" description="FlgD/Vpr Ig-like" evidence="1">
    <location>
        <begin position="459"/>
        <end position="520"/>
    </location>
</feature>
<organism evidence="2">
    <name type="scientific">marine metagenome</name>
    <dbReference type="NCBI Taxonomy" id="408172"/>
    <lineage>
        <taxon>unclassified sequences</taxon>
        <taxon>metagenomes</taxon>
        <taxon>ecological metagenomes</taxon>
    </lineage>
</organism>
<dbReference type="InterPro" id="IPR025965">
    <property type="entry name" value="FlgD/Vpr_Ig-like"/>
</dbReference>
<dbReference type="SUPFAM" id="SSF69318">
    <property type="entry name" value="Integrin alpha N-terminal domain"/>
    <property type="match status" value="2"/>
</dbReference>
<dbReference type="Gene3D" id="2.60.40.4070">
    <property type="match status" value="1"/>
</dbReference>
<dbReference type="AlphaFoldDB" id="A0A382CQ59"/>
<feature type="non-terminal residue" evidence="2">
    <location>
        <position position="532"/>
    </location>
</feature>
<reference evidence="2" key="1">
    <citation type="submission" date="2018-05" db="EMBL/GenBank/DDBJ databases">
        <authorList>
            <person name="Lanie J.A."/>
            <person name="Ng W.-L."/>
            <person name="Kazmierczak K.M."/>
            <person name="Andrzejewski T.M."/>
            <person name="Davidsen T.M."/>
            <person name="Wayne K.J."/>
            <person name="Tettelin H."/>
            <person name="Glass J.I."/>
            <person name="Rusch D."/>
            <person name="Podicherti R."/>
            <person name="Tsui H.-C.T."/>
            <person name="Winkler M.E."/>
        </authorList>
    </citation>
    <scope>NUCLEOTIDE SEQUENCE</scope>
</reference>
<evidence type="ECO:0000259" key="1">
    <source>
        <dbReference type="Pfam" id="PF13860"/>
    </source>
</evidence>
<dbReference type="Pfam" id="PF13860">
    <property type="entry name" value="FlgD_ig"/>
    <property type="match status" value="1"/>
</dbReference>
<dbReference type="Gene3D" id="2.130.10.130">
    <property type="entry name" value="Integrin alpha, N-terminal"/>
    <property type="match status" value="1"/>
</dbReference>
<protein>
    <recommendedName>
        <fullName evidence="1">FlgD/Vpr Ig-like domain-containing protein</fullName>
    </recommendedName>
</protein>
<gene>
    <name evidence="2" type="ORF">METZ01_LOCUS181124</name>
</gene>
<dbReference type="EMBL" id="UINC01035603">
    <property type="protein sequence ID" value="SVB28270.1"/>
    <property type="molecule type" value="Genomic_DNA"/>
</dbReference>
<dbReference type="InterPro" id="IPR026444">
    <property type="entry name" value="Secre_tail"/>
</dbReference>
<evidence type="ECO:0000313" key="2">
    <source>
        <dbReference type="EMBL" id="SVB28270.1"/>
    </source>
</evidence>
<dbReference type="PANTHER" id="PTHR44103">
    <property type="entry name" value="PROPROTEIN CONVERTASE P"/>
    <property type="match status" value="1"/>
</dbReference>
<dbReference type="NCBIfam" id="TIGR04183">
    <property type="entry name" value="Por_Secre_tail"/>
    <property type="match status" value="1"/>
</dbReference>